<organism evidence="2 3">
    <name type="scientific">Polarella glacialis</name>
    <name type="common">Dinoflagellate</name>
    <dbReference type="NCBI Taxonomy" id="89957"/>
    <lineage>
        <taxon>Eukaryota</taxon>
        <taxon>Sar</taxon>
        <taxon>Alveolata</taxon>
        <taxon>Dinophyceae</taxon>
        <taxon>Suessiales</taxon>
        <taxon>Suessiaceae</taxon>
        <taxon>Polarella</taxon>
    </lineage>
</organism>
<keyword evidence="1" id="KW-1133">Transmembrane helix</keyword>
<feature type="transmembrane region" description="Helical" evidence="1">
    <location>
        <begin position="204"/>
        <end position="224"/>
    </location>
</feature>
<feature type="transmembrane region" description="Helical" evidence="1">
    <location>
        <begin position="236"/>
        <end position="254"/>
    </location>
</feature>
<accession>A0A813HX42</accession>
<proteinExistence type="predicted"/>
<comment type="caution">
    <text evidence="2">The sequence shown here is derived from an EMBL/GenBank/DDBJ whole genome shotgun (WGS) entry which is preliminary data.</text>
</comment>
<sequence>MKPGSAISAFRRVGELSLAPSLLAPSLGVEPCSLFSKRPRSMFSATTSHRLPVFASVCVRAASEPTVSALAPAPATAHSLLSPSTLFAQALLCRARVHEVSPHGFSLSPRGRHNRFSTVAPSLFMLVRDTLETPLELPSAPTFVPLRLVVATGKQQIITNANKTQSADPVIRRGLASMGSSSGLHPTLSSHGEFGANSALGSSLLLQTLAVSSLGFAGFMLLWLLGQTTVRESSLVLARIITVVALSYVLMVYTDDIWPG</sequence>
<evidence type="ECO:0000313" key="3">
    <source>
        <dbReference type="Proteomes" id="UP000654075"/>
    </source>
</evidence>
<evidence type="ECO:0000256" key="1">
    <source>
        <dbReference type="SAM" id="Phobius"/>
    </source>
</evidence>
<dbReference type="EMBL" id="CAJNNV010033104">
    <property type="protein sequence ID" value="CAE8642105.1"/>
    <property type="molecule type" value="Genomic_DNA"/>
</dbReference>
<dbReference type="AlphaFoldDB" id="A0A813HX42"/>
<evidence type="ECO:0000313" key="2">
    <source>
        <dbReference type="EMBL" id="CAE8642105.1"/>
    </source>
</evidence>
<evidence type="ECO:0008006" key="4">
    <source>
        <dbReference type="Google" id="ProtNLM"/>
    </source>
</evidence>
<reference evidence="2" key="1">
    <citation type="submission" date="2021-02" db="EMBL/GenBank/DDBJ databases">
        <authorList>
            <person name="Dougan E. K."/>
            <person name="Rhodes N."/>
            <person name="Thang M."/>
            <person name="Chan C."/>
        </authorList>
    </citation>
    <scope>NUCLEOTIDE SEQUENCE</scope>
</reference>
<dbReference type="Proteomes" id="UP000654075">
    <property type="component" value="Unassembled WGS sequence"/>
</dbReference>
<keyword evidence="3" id="KW-1185">Reference proteome</keyword>
<keyword evidence="1" id="KW-0472">Membrane</keyword>
<keyword evidence="1" id="KW-0812">Transmembrane</keyword>
<name>A0A813HX42_POLGL</name>
<protein>
    <recommendedName>
        <fullName evidence="4">Transmembrane protein</fullName>
    </recommendedName>
</protein>
<gene>
    <name evidence="2" type="ORF">PGLA1383_LOCUS56636</name>
</gene>